<evidence type="ECO:0008006" key="3">
    <source>
        <dbReference type="Google" id="ProtNLM"/>
    </source>
</evidence>
<name>A0A060HBU0_XYLFS</name>
<dbReference type="PATRIC" id="fig|155920.8.peg.2331"/>
<accession>A0A060HBU0</accession>
<dbReference type="Pfam" id="PF07793">
    <property type="entry name" value="DUF1631"/>
    <property type="match status" value="1"/>
</dbReference>
<reference evidence="1 2" key="1">
    <citation type="submission" date="2013-08" db="EMBL/GenBank/DDBJ databases">
        <authorList>
            <person name="Stouthamer R."/>
            <person name="Nunney L."/>
        </authorList>
    </citation>
    <scope>NUCLEOTIDE SEQUENCE [LARGE SCALE GENOMIC DNA]</scope>
    <source>
        <strain evidence="2">ann-1</strain>
    </source>
</reference>
<evidence type="ECO:0000313" key="2">
    <source>
        <dbReference type="Proteomes" id="UP000027215"/>
    </source>
</evidence>
<protein>
    <recommendedName>
        <fullName evidence="3">DUF1631 domain-containing protein</fullName>
    </recommendedName>
</protein>
<proteinExistence type="predicted"/>
<dbReference type="HOGENOM" id="CLU_615301_0_0_6"/>
<dbReference type="InterPro" id="IPR012434">
    <property type="entry name" value="DUF1631"/>
</dbReference>
<dbReference type="EMBL" id="CP006696">
    <property type="protein sequence ID" value="AIC10382.1"/>
    <property type="molecule type" value="Genomic_DNA"/>
</dbReference>
<gene>
    <name evidence="1" type="ORF">D934_09955</name>
</gene>
<organism evidence="1 2">
    <name type="scientific">Xylella fastidiosa subsp. sandyi Ann-1</name>
    <dbReference type="NCBI Taxonomy" id="155920"/>
    <lineage>
        <taxon>Bacteria</taxon>
        <taxon>Pseudomonadati</taxon>
        <taxon>Pseudomonadota</taxon>
        <taxon>Gammaproteobacteria</taxon>
        <taxon>Lysobacterales</taxon>
        <taxon>Lysobacteraceae</taxon>
        <taxon>Xylella</taxon>
    </lineage>
</organism>
<sequence length="458" mass="51091">MSTKLSHVLQELRDVRQASHTVSQGARVLFPCELLSALSLLQTSAQASYQAVVETGLGLARGLREQILKAAAILGVADPSGIYIQSEDEHRLDVVGRLFEAMLRDSCLYPQSRVWIGHLLVPVAKVALRDSCLLETDHHPVWRLLMLLVDACNGNKGEDPAEHALLMQVRETVETVVREFDDDVTLFQTQQAALSMHYEQYVAKTWNTQRHVAECEITEERRQQAQRVADDALKQCLLGHVLPQQIEHFLRRIWCAHVQHVALLNNDNGQALKAVLALGEALLVQWRQASEGRIPERPWLYEERAGILEAFCISGMTLVEAEAGFADLQHVLSAATPQSSVIATSTQTQSFDTFISVPDTSATSELNTASPSYFRELPLGTWLDFIGIDGRIQSGQLSWVSPISGRLMFVNHRGRRLCVTSPEELSTLMCLGRLRLHRAGDSLIELMTLPPMHRGMLD</sequence>
<dbReference type="Proteomes" id="UP000027215">
    <property type="component" value="Chromosome"/>
</dbReference>
<dbReference type="KEGG" id="xfs:D934_09955"/>
<dbReference type="AlphaFoldDB" id="A0A060HBU0"/>
<evidence type="ECO:0000313" key="1">
    <source>
        <dbReference type="EMBL" id="AIC10382.1"/>
    </source>
</evidence>